<keyword evidence="5" id="KW-0812">Transmembrane</keyword>
<dbReference type="InterPro" id="IPR000727">
    <property type="entry name" value="T_SNARE_dom"/>
</dbReference>
<keyword evidence="6" id="KW-0832">Ubl conjugation</keyword>
<reference evidence="15" key="1">
    <citation type="submission" date="2025-08" db="UniProtKB">
        <authorList>
            <consortium name="Ensembl"/>
        </authorList>
    </citation>
    <scope>IDENTIFICATION</scope>
</reference>
<dbReference type="InterPro" id="IPR045242">
    <property type="entry name" value="Syntaxin"/>
</dbReference>
<evidence type="ECO:0000256" key="10">
    <source>
        <dbReference type="ARBA" id="ARBA00055629"/>
    </source>
</evidence>
<evidence type="ECO:0000256" key="12">
    <source>
        <dbReference type="SAM" id="MobiDB-lite"/>
    </source>
</evidence>
<organism evidence="15 16">
    <name type="scientific">Junco hyemalis</name>
    <name type="common">Dark-eyed junco</name>
    <dbReference type="NCBI Taxonomy" id="40217"/>
    <lineage>
        <taxon>Eukaryota</taxon>
        <taxon>Metazoa</taxon>
        <taxon>Chordata</taxon>
        <taxon>Craniata</taxon>
        <taxon>Vertebrata</taxon>
        <taxon>Euteleostomi</taxon>
        <taxon>Archelosauria</taxon>
        <taxon>Archosauria</taxon>
        <taxon>Dinosauria</taxon>
        <taxon>Saurischia</taxon>
        <taxon>Theropoda</taxon>
        <taxon>Coelurosauria</taxon>
        <taxon>Aves</taxon>
        <taxon>Neognathae</taxon>
        <taxon>Neoaves</taxon>
        <taxon>Telluraves</taxon>
        <taxon>Australaves</taxon>
        <taxon>Passeriformes</taxon>
        <taxon>Passerellidae</taxon>
        <taxon>Junco</taxon>
    </lineage>
</organism>
<dbReference type="GO" id="GO:0006906">
    <property type="term" value="P:vesicle fusion"/>
    <property type="evidence" value="ECO:0007669"/>
    <property type="project" value="TreeGrafter"/>
</dbReference>
<dbReference type="GO" id="GO:0048278">
    <property type="term" value="P:vesicle docking"/>
    <property type="evidence" value="ECO:0007669"/>
    <property type="project" value="TreeGrafter"/>
</dbReference>
<dbReference type="PANTHER" id="PTHR19957">
    <property type="entry name" value="SYNTAXIN"/>
    <property type="match status" value="1"/>
</dbReference>
<keyword evidence="8" id="KW-0175">Coiled coil</keyword>
<accession>A0A8C5IFK4</accession>
<dbReference type="GO" id="GO:0000149">
    <property type="term" value="F:SNARE binding"/>
    <property type="evidence" value="ECO:0007669"/>
    <property type="project" value="TreeGrafter"/>
</dbReference>
<feature type="compositionally biased region" description="Low complexity" evidence="12">
    <location>
        <begin position="98"/>
        <end position="123"/>
    </location>
</feature>
<keyword evidence="3" id="KW-0813">Transport</keyword>
<keyword evidence="9" id="KW-0472">Membrane</keyword>
<evidence type="ECO:0000259" key="14">
    <source>
        <dbReference type="PROSITE" id="PS50192"/>
    </source>
</evidence>
<evidence type="ECO:0000256" key="6">
    <source>
        <dbReference type="ARBA" id="ARBA00022843"/>
    </source>
</evidence>
<dbReference type="SUPFAM" id="SSF58038">
    <property type="entry name" value="SNARE fusion complex"/>
    <property type="match status" value="1"/>
</dbReference>
<evidence type="ECO:0000256" key="8">
    <source>
        <dbReference type="ARBA" id="ARBA00023054"/>
    </source>
</evidence>
<dbReference type="FunFam" id="1.20.5.110:FF:000036">
    <property type="entry name" value="Putative Syntaxin-8"/>
    <property type="match status" value="1"/>
</dbReference>
<feature type="domain" description="T-SNARE coiled-coil homology" evidence="14">
    <location>
        <begin position="158"/>
        <end position="220"/>
    </location>
</feature>
<keyword evidence="7" id="KW-1133">Transmembrane helix</keyword>
<dbReference type="Proteomes" id="UP000694408">
    <property type="component" value="Unplaced"/>
</dbReference>
<dbReference type="PANTHER" id="PTHR19957:SF124">
    <property type="entry name" value="SYNTAXIN-8"/>
    <property type="match status" value="1"/>
</dbReference>
<evidence type="ECO:0000256" key="9">
    <source>
        <dbReference type="ARBA" id="ARBA00023136"/>
    </source>
</evidence>
<keyword evidence="16" id="KW-1185">Reference proteome</keyword>
<evidence type="ECO:0000256" key="3">
    <source>
        <dbReference type="ARBA" id="ARBA00022448"/>
    </source>
</evidence>
<dbReference type="GO" id="GO:0005770">
    <property type="term" value="C:late endosome"/>
    <property type="evidence" value="ECO:0007669"/>
    <property type="project" value="UniProtKB-ARBA"/>
</dbReference>
<dbReference type="PROSITE" id="PS50192">
    <property type="entry name" value="T_SNARE"/>
    <property type="match status" value="1"/>
</dbReference>
<feature type="signal peptide" evidence="13">
    <location>
        <begin position="1"/>
        <end position="41"/>
    </location>
</feature>
<feature type="chain" id="PRO_5034854849" description="Syntaxin-8" evidence="13">
    <location>
        <begin position="42"/>
        <end position="320"/>
    </location>
</feature>
<dbReference type="AlphaFoldDB" id="A0A8C5IFK4"/>
<dbReference type="GO" id="GO:0006886">
    <property type="term" value="P:intracellular protein transport"/>
    <property type="evidence" value="ECO:0007669"/>
    <property type="project" value="TreeGrafter"/>
</dbReference>
<evidence type="ECO:0000256" key="7">
    <source>
        <dbReference type="ARBA" id="ARBA00022989"/>
    </source>
</evidence>
<protein>
    <recommendedName>
        <fullName evidence="11">Syntaxin-8</fullName>
    </recommendedName>
</protein>
<dbReference type="GO" id="GO:0031201">
    <property type="term" value="C:SNARE complex"/>
    <property type="evidence" value="ECO:0007669"/>
    <property type="project" value="TreeGrafter"/>
</dbReference>
<dbReference type="GO" id="GO:0005484">
    <property type="term" value="F:SNAP receptor activity"/>
    <property type="evidence" value="ECO:0007669"/>
    <property type="project" value="TreeGrafter"/>
</dbReference>
<dbReference type="Ensembl" id="ENSJHYT00000002730.1">
    <property type="protein sequence ID" value="ENSJHYP00000002202.1"/>
    <property type="gene ID" value="ENSJHYG00000001870.1"/>
</dbReference>
<evidence type="ECO:0000256" key="4">
    <source>
        <dbReference type="ARBA" id="ARBA00022553"/>
    </source>
</evidence>
<dbReference type="Gene3D" id="1.20.5.110">
    <property type="match status" value="1"/>
</dbReference>
<comment type="similarity">
    <text evidence="2">Belongs to the syntaxin family.</text>
</comment>
<comment type="subcellular location">
    <subcellularLocation>
        <location evidence="1">Membrane</location>
        <topology evidence="1">Single-pass type IV membrane protein</topology>
    </subcellularLocation>
</comment>
<feature type="region of interest" description="Disordered" evidence="12">
    <location>
        <begin position="92"/>
        <end position="129"/>
    </location>
</feature>
<comment type="function">
    <text evidence="10">Vesicle trafficking protein that functions in the early secretory pathway, possibly by mediating retrograde transport from cis-Golgi membranes to the ER.</text>
</comment>
<evidence type="ECO:0000313" key="15">
    <source>
        <dbReference type="Ensembl" id="ENSJHYP00000002202.1"/>
    </source>
</evidence>
<keyword evidence="4" id="KW-0597">Phosphoprotein</keyword>
<name>A0A8C5IFK4_JUNHY</name>
<evidence type="ECO:0000256" key="5">
    <source>
        <dbReference type="ARBA" id="ARBA00022692"/>
    </source>
</evidence>
<evidence type="ECO:0000256" key="11">
    <source>
        <dbReference type="ARBA" id="ARBA00072662"/>
    </source>
</evidence>
<sequence length="320" mass="34832">MLCVWGCCAFSSRVLSQNPSQSLWLCVLGLLCLLLPRLIPAGPMPCHAMPCHAMPCHAMPCHAMPCHAMPCHASRSRVPGLSLWVPAGSRCSPPPASSPRTSPRSCRSGAAASGAGRARPRSSLMAGGAKRGITNPWLLEESEETRGLGFDELRQQQRRIIEEQDAGLDALSSIISRQKQMGQEIGNELDEQNEIIDDLTSLVESTDGRLRSQTRHVQAVERKSTSCDPNLPVGPRCHPWQWTHKTFPAGWHLGNTSGASRALPAAAPHSQRVPRMLPSAPCQAGARCPCCGRIPVRQSRERRSQRITAINLSLGTRRCK</sequence>
<evidence type="ECO:0000313" key="16">
    <source>
        <dbReference type="Proteomes" id="UP000694408"/>
    </source>
</evidence>
<keyword evidence="13" id="KW-0732">Signal</keyword>
<dbReference type="InterPro" id="IPR041875">
    <property type="entry name" value="Syntaxin-8_SNARE"/>
</dbReference>
<dbReference type="CDD" id="cd15852">
    <property type="entry name" value="SNARE_Syntaxin8"/>
    <property type="match status" value="1"/>
</dbReference>
<evidence type="ECO:0000256" key="2">
    <source>
        <dbReference type="ARBA" id="ARBA00009063"/>
    </source>
</evidence>
<reference evidence="15" key="2">
    <citation type="submission" date="2025-09" db="UniProtKB">
        <authorList>
            <consortium name="Ensembl"/>
        </authorList>
    </citation>
    <scope>IDENTIFICATION</scope>
</reference>
<proteinExistence type="inferred from homology"/>
<evidence type="ECO:0000256" key="13">
    <source>
        <dbReference type="SAM" id="SignalP"/>
    </source>
</evidence>
<dbReference type="SMART" id="SM00397">
    <property type="entry name" value="t_SNARE"/>
    <property type="match status" value="1"/>
</dbReference>
<evidence type="ECO:0000256" key="1">
    <source>
        <dbReference type="ARBA" id="ARBA00004211"/>
    </source>
</evidence>